<dbReference type="AlphaFoldDB" id="A0A1H8HNJ2"/>
<organism evidence="2 3">
    <name type="scientific">Mesobacillus persicus</name>
    <dbReference type="NCBI Taxonomy" id="930146"/>
    <lineage>
        <taxon>Bacteria</taxon>
        <taxon>Bacillati</taxon>
        <taxon>Bacillota</taxon>
        <taxon>Bacilli</taxon>
        <taxon>Bacillales</taxon>
        <taxon>Bacillaceae</taxon>
        <taxon>Mesobacillus</taxon>
    </lineage>
</organism>
<sequence>MTKVGVEQSLSNVSAALREKGYDVVDLKQENDAQGCDCCVISGLDSNIMGMQDTITQGSVIEANGLSADEVCQEVEQRFGRQQ</sequence>
<keyword evidence="3" id="KW-1185">Reference proteome</keyword>
<dbReference type="NCBIfam" id="NF002845">
    <property type="entry name" value="PRK03094.1"/>
    <property type="match status" value="1"/>
</dbReference>
<evidence type="ECO:0000256" key="1">
    <source>
        <dbReference type="HAMAP-Rule" id="MF_00506"/>
    </source>
</evidence>
<dbReference type="RefSeq" id="WP_090749029.1">
    <property type="nucleotide sequence ID" value="NZ_FOBW01000015.1"/>
</dbReference>
<accession>A0A1H8HNJ2</accession>
<evidence type="ECO:0000313" key="2">
    <source>
        <dbReference type="EMBL" id="SEN57653.1"/>
    </source>
</evidence>
<reference evidence="3" key="1">
    <citation type="submission" date="2016-10" db="EMBL/GenBank/DDBJ databases">
        <authorList>
            <person name="Varghese N."/>
            <person name="Submissions S."/>
        </authorList>
    </citation>
    <scope>NUCLEOTIDE SEQUENCE [LARGE SCALE GENOMIC DNA]</scope>
    <source>
        <strain evidence="3">B48,IBRC-M 10115,DSM 25386,CECT 8001</strain>
    </source>
</reference>
<dbReference type="STRING" id="930146.SAMN05192533_11583"/>
<protein>
    <recommendedName>
        <fullName evidence="1">UPF0180 protein SAMN05192533_11583</fullName>
    </recommendedName>
</protein>
<dbReference type="InterPro" id="IPR005370">
    <property type="entry name" value="UPF0180"/>
</dbReference>
<dbReference type="Proteomes" id="UP000198553">
    <property type="component" value="Unassembled WGS sequence"/>
</dbReference>
<dbReference type="OrthoDB" id="1708042at2"/>
<gene>
    <name evidence="2" type="ORF">SAMN05192533_11583</name>
</gene>
<dbReference type="EMBL" id="FOBW01000015">
    <property type="protein sequence ID" value="SEN57653.1"/>
    <property type="molecule type" value="Genomic_DNA"/>
</dbReference>
<dbReference type="HAMAP" id="MF_00506">
    <property type="entry name" value="UPF0180"/>
    <property type="match status" value="1"/>
</dbReference>
<dbReference type="Pfam" id="PF03698">
    <property type="entry name" value="UPF0180"/>
    <property type="match status" value="1"/>
</dbReference>
<evidence type="ECO:0000313" key="3">
    <source>
        <dbReference type="Proteomes" id="UP000198553"/>
    </source>
</evidence>
<name>A0A1H8HNJ2_9BACI</name>
<proteinExistence type="inferred from homology"/>
<comment type="similarity">
    <text evidence="1">Belongs to the UPF0180 family.</text>
</comment>